<dbReference type="AlphaFoldDB" id="A0AA38GMR1"/>
<keyword evidence="3" id="KW-1185">Reference proteome</keyword>
<dbReference type="InterPro" id="IPR043128">
    <property type="entry name" value="Rev_trsase/Diguanyl_cyclase"/>
</dbReference>
<dbReference type="PANTHER" id="PTHR33064">
    <property type="entry name" value="POL PROTEIN"/>
    <property type="match status" value="1"/>
</dbReference>
<dbReference type="FunFam" id="3.30.70.270:FF:000020">
    <property type="entry name" value="Transposon Tf2-6 polyprotein-like Protein"/>
    <property type="match status" value="1"/>
</dbReference>
<dbReference type="Pfam" id="PF17919">
    <property type="entry name" value="RT_RNaseH_2"/>
    <property type="match status" value="1"/>
</dbReference>
<dbReference type="EMBL" id="JAHRHJ020000002">
    <property type="protein sequence ID" value="KAH9325481.1"/>
    <property type="molecule type" value="Genomic_DNA"/>
</dbReference>
<feature type="non-terminal residue" evidence="2">
    <location>
        <position position="1"/>
    </location>
</feature>
<evidence type="ECO:0000259" key="1">
    <source>
        <dbReference type="Pfam" id="PF17919"/>
    </source>
</evidence>
<feature type="non-terminal residue" evidence="2">
    <location>
        <position position="87"/>
    </location>
</feature>
<evidence type="ECO:0000313" key="2">
    <source>
        <dbReference type="EMBL" id="KAH9325481.1"/>
    </source>
</evidence>
<dbReference type="InterPro" id="IPR041577">
    <property type="entry name" value="RT_RNaseH_2"/>
</dbReference>
<reference evidence="2 3" key="1">
    <citation type="journal article" date="2021" name="Nat. Plants">
        <title>The Taxus genome provides insights into paclitaxel biosynthesis.</title>
        <authorList>
            <person name="Xiong X."/>
            <person name="Gou J."/>
            <person name="Liao Q."/>
            <person name="Li Y."/>
            <person name="Zhou Q."/>
            <person name="Bi G."/>
            <person name="Li C."/>
            <person name="Du R."/>
            <person name="Wang X."/>
            <person name="Sun T."/>
            <person name="Guo L."/>
            <person name="Liang H."/>
            <person name="Lu P."/>
            <person name="Wu Y."/>
            <person name="Zhang Z."/>
            <person name="Ro D.K."/>
            <person name="Shang Y."/>
            <person name="Huang S."/>
            <person name="Yan J."/>
        </authorList>
    </citation>
    <scope>NUCLEOTIDE SEQUENCE [LARGE SCALE GENOMIC DNA]</scope>
    <source>
        <strain evidence="2">Ta-2019</strain>
    </source>
</reference>
<name>A0AA38GMR1_TAXCH</name>
<gene>
    <name evidence="2" type="ORF">KI387_005659</name>
</gene>
<comment type="caution">
    <text evidence="2">The sequence shown here is derived from an EMBL/GenBank/DDBJ whole genome shotgun (WGS) entry which is preliminary data.</text>
</comment>
<dbReference type="InterPro" id="IPR051320">
    <property type="entry name" value="Viral_Replic_Matur_Polypro"/>
</dbReference>
<accession>A0AA38GMR1</accession>
<dbReference type="Gene3D" id="3.30.70.270">
    <property type="match status" value="1"/>
</dbReference>
<dbReference type="PANTHER" id="PTHR33064:SF37">
    <property type="entry name" value="RIBONUCLEASE H"/>
    <property type="match status" value="1"/>
</dbReference>
<proteinExistence type="predicted"/>
<organism evidence="2 3">
    <name type="scientific">Taxus chinensis</name>
    <name type="common">Chinese yew</name>
    <name type="synonym">Taxus wallichiana var. chinensis</name>
    <dbReference type="NCBI Taxonomy" id="29808"/>
    <lineage>
        <taxon>Eukaryota</taxon>
        <taxon>Viridiplantae</taxon>
        <taxon>Streptophyta</taxon>
        <taxon>Embryophyta</taxon>
        <taxon>Tracheophyta</taxon>
        <taxon>Spermatophyta</taxon>
        <taxon>Pinopsida</taxon>
        <taxon>Pinidae</taxon>
        <taxon>Conifers II</taxon>
        <taxon>Cupressales</taxon>
        <taxon>Taxaceae</taxon>
        <taxon>Taxus</taxon>
    </lineage>
</organism>
<evidence type="ECO:0000313" key="3">
    <source>
        <dbReference type="Proteomes" id="UP000824469"/>
    </source>
</evidence>
<dbReference type="SUPFAM" id="SSF56672">
    <property type="entry name" value="DNA/RNA polymerases"/>
    <property type="match status" value="1"/>
</dbReference>
<dbReference type="Proteomes" id="UP000824469">
    <property type="component" value="Unassembled WGS sequence"/>
</dbReference>
<dbReference type="OMA" id="EMLTIVF"/>
<protein>
    <recommendedName>
        <fullName evidence="1">Reverse transcriptase/retrotransposon-derived protein RNase H-like domain-containing protein</fullName>
    </recommendedName>
</protein>
<sequence length="87" mass="9923">YYRRFVKNYGNIAAPLTTLLKKDSFHWNEKATMAFEKLKEAMCTTPVLATPDFSKTFIIECDASGYGMGAVLMQEGRPIAFESRQFK</sequence>
<dbReference type="InterPro" id="IPR043502">
    <property type="entry name" value="DNA/RNA_pol_sf"/>
</dbReference>
<feature type="domain" description="Reverse transcriptase/retrotransposon-derived protein RNase H-like" evidence="1">
    <location>
        <begin position="27"/>
        <end position="87"/>
    </location>
</feature>